<evidence type="ECO:0000313" key="4">
    <source>
        <dbReference type="Proteomes" id="UP000541558"/>
    </source>
</evidence>
<dbReference type="Proteomes" id="UP000541558">
    <property type="component" value="Unassembled WGS sequence"/>
</dbReference>
<comment type="caution">
    <text evidence="3">The sequence shown here is derived from an EMBL/GenBank/DDBJ whole genome shotgun (WGS) entry which is preliminary data.</text>
</comment>
<feature type="compositionally biased region" description="Basic residues" evidence="1">
    <location>
        <begin position="58"/>
        <end position="67"/>
    </location>
</feature>
<dbReference type="GO" id="GO:0004672">
    <property type="term" value="F:protein kinase activity"/>
    <property type="evidence" value="ECO:0007669"/>
    <property type="project" value="InterPro"/>
</dbReference>
<feature type="region of interest" description="Disordered" evidence="1">
    <location>
        <begin position="714"/>
        <end position="762"/>
    </location>
</feature>
<feature type="compositionally biased region" description="Low complexity" evidence="1">
    <location>
        <begin position="20"/>
        <end position="32"/>
    </location>
</feature>
<gene>
    <name evidence="3" type="ORF">D9611_006014</name>
</gene>
<keyword evidence="4" id="KW-1185">Reference proteome</keyword>
<dbReference type="Pfam" id="PF17667">
    <property type="entry name" value="Pkinase_fungal"/>
    <property type="match status" value="2"/>
</dbReference>
<feature type="domain" description="Fungal-type protein kinase" evidence="2">
    <location>
        <begin position="277"/>
        <end position="451"/>
    </location>
</feature>
<dbReference type="AlphaFoldDB" id="A0A8H5CI04"/>
<feature type="region of interest" description="Disordered" evidence="1">
    <location>
        <begin position="1"/>
        <end position="124"/>
    </location>
</feature>
<dbReference type="SUPFAM" id="SSF56112">
    <property type="entry name" value="Protein kinase-like (PK-like)"/>
    <property type="match status" value="1"/>
</dbReference>
<dbReference type="PANTHER" id="PTHR38248">
    <property type="entry name" value="FUNK1 6"/>
    <property type="match status" value="1"/>
</dbReference>
<protein>
    <recommendedName>
        <fullName evidence="2">Fungal-type protein kinase domain-containing protein</fullName>
    </recommendedName>
</protein>
<proteinExistence type="predicted"/>
<accession>A0A8H5CI04</accession>
<organism evidence="3 4">
    <name type="scientific">Ephemerocybe angulata</name>
    <dbReference type="NCBI Taxonomy" id="980116"/>
    <lineage>
        <taxon>Eukaryota</taxon>
        <taxon>Fungi</taxon>
        <taxon>Dikarya</taxon>
        <taxon>Basidiomycota</taxon>
        <taxon>Agaricomycotina</taxon>
        <taxon>Agaricomycetes</taxon>
        <taxon>Agaricomycetidae</taxon>
        <taxon>Agaricales</taxon>
        <taxon>Agaricineae</taxon>
        <taxon>Psathyrellaceae</taxon>
        <taxon>Ephemerocybe</taxon>
    </lineage>
</organism>
<dbReference type="InterPro" id="IPR040976">
    <property type="entry name" value="Pkinase_fungal"/>
</dbReference>
<reference evidence="3 4" key="1">
    <citation type="journal article" date="2020" name="ISME J.">
        <title>Uncovering the hidden diversity of litter-decomposition mechanisms in mushroom-forming fungi.</title>
        <authorList>
            <person name="Floudas D."/>
            <person name="Bentzer J."/>
            <person name="Ahren D."/>
            <person name="Johansson T."/>
            <person name="Persson P."/>
            <person name="Tunlid A."/>
        </authorList>
    </citation>
    <scope>NUCLEOTIDE SEQUENCE [LARGE SCALE GENOMIC DNA]</scope>
    <source>
        <strain evidence="3 4">CBS 175.51</strain>
    </source>
</reference>
<dbReference type="EMBL" id="JAACJK010000002">
    <property type="protein sequence ID" value="KAF5340942.1"/>
    <property type="molecule type" value="Genomic_DNA"/>
</dbReference>
<dbReference type="Gene3D" id="1.10.510.10">
    <property type="entry name" value="Transferase(Phosphotransferase) domain 1"/>
    <property type="match status" value="1"/>
</dbReference>
<evidence type="ECO:0000259" key="2">
    <source>
        <dbReference type="Pfam" id="PF17667"/>
    </source>
</evidence>
<dbReference type="OrthoDB" id="5584477at2759"/>
<feature type="compositionally biased region" description="Low complexity" evidence="1">
    <location>
        <begin position="41"/>
        <end position="57"/>
    </location>
</feature>
<dbReference type="PANTHER" id="PTHR38248:SF2">
    <property type="entry name" value="FUNK1 11"/>
    <property type="match status" value="1"/>
</dbReference>
<sequence>MALNIPQEPPYRYQTRSRTRAAAGTVAPVVGPLNPAPPAARKPGAKPAPAKTPGSAKPRARMVKPRVRNASGASRKPTKQTINQLQPVPVPEAWANHPPKRPTPGLIASPSASSDSNSRRRDDFRKPLEKTVLVANATWAPSLYHGLLQDSDIDCFLTASGYKRSRRAHGRWAKIPKSPRSFNDLFNAVMVVASDIIEGCSIAGGAGVTRTATSVRFPEDPEGDALEIFIRATGPSFEAPPEGLGGIGYAEVASVIHVRLEDELSGKQDEELIAGPVSHCEQIFGHQPNRNFVRSLIVTESHVRLVHVDRSGTYITPPINIHEDPHTFIRLILGITSAYEDILGFDTSVQWSADPKTRRRTSGTLSTVDGDGNPIVFDLGMDDAPFCRPEAVGRGTVCWYATHPVTGKRVLIKDTWRTDDTVPESVFLERFRGLDGVAQMLSHEVSCAETNTFSPEHCERRGFPNRTKSRVVLELYGPSVWFFESRYQLVSAFRDAIAAHRDLLKRRVLHRDISAHNILLKETSGTHSRSSVLIDFDLAVWAERGVSSTKPDGNKGTRMYQSISALRDSDPESEHPPPPLDYLDDLESFFYVFCHLIFKFSQPGKLLEKTRIFMRDWESLKDRMSSTIKENFLRGPCRAISVPSFYGEACKTLYRAFCDFIKEVAVVKSDLQYADISLEERDRQLKELTDKVDVHYARLDEMFRVALLQIEEEDLRAKSDPTPTVPAPSSVDPSHETQPAPRGLKRASEENSAPHKRPRRDL</sequence>
<dbReference type="InterPro" id="IPR008266">
    <property type="entry name" value="Tyr_kinase_AS"/>
</dbReference>
<feature type="domain" description="Fungal-type protein kinase" evidence="2">
    <location>
        <begin position="459"/>
        <end position="595"/>
    </location>
</feature>
<name>A0A8H5CI04_9AGAR</name>
<dbReference type="InterPro" id="IPR011009">
    <property type="entry name" value="Kinase-like_dom_sf"/>
</dbReference>
<evidence type="ECO:0000313" key="3">
    <source>
        <dbReference type="EMBL" id="KAF5340942.1"/>
    </source>
</evidence>
<evidence type="ECO:0000256" key="1">
    <source>
        <dbReference type="SAM" id="MobiDB-lite"/>
    </source>
</evidence>
<dbReference type="PROSITE" id="PS00109">
    <property type="entry name" value="PROTEIN_KINASE_TYR"/>
    <property type="match status" value="1"/>
</dbReference>